<dbReference type="GO" id="GO:0046820">
    <property type="term" value="F:4-amino-4-deoxychorismate synthase activity"/>
    <property type="evidence" value="ECO:0007669"/>
    <property type="project" value="TreeGrafter"/>
</dbReference>
<dbReference type="PANTHER" id="PTHR11236:SF50">
    <property type="entry name" value="AMINODEOXYCHORISMATE SYNTHASE COMPONENT 1"/>
    <property type="match status" value="1"/>
</dbReference>
<evidence type="ECO:0000313" key="3">
    <source>
        <dbReference type="Proteomes" id="UP000557204"/>
    </source>
</evidence>
<dbReference type="InterPro" id="IPR019999">
    <property type="entry name" value="Anth_synth_I-like"/>
</dbReference>
<dbReference type="Pfam" id="PF00425">
    <property type="entry name" value="Chorismate_bind"/>
    <property type="match status" value="1"/>
</dbReference>
<name>A0A849JZE2_9MICO</name>
<protein>
    <submittedName>
        <fullName evidence="2">Anthranilate synthase component I family protein</fullName>
    </submittedName>
</protein>
<dbReference type="Proteomes" id="UP000557204">
    <property type="component" value="Unassembled WGS sequence"/>
</dbReference>
<dbReference type="SUPFAM" id="SSF56322">
    <property type="entry name" value="ADC synthase"/>
    <property type="match status" value="1"/>
</dbReference>
<dbReference type="InterPro" id="IPR005801">
    <property type="entry name" value="ADC_synthase"/>
</dbReference>
<reference evidence="2 3" key="1">
    <citation type="submission" date="2020-05" db="EMBL/GenBank/DDBJ databases">
        <title>Genome sequence of Isoptericola sp. JC619 isolated from Chilika lagoon, India.</title>
        <authorList>
            <person name="Kumar D."/>
            <person name="Appam K."/>
            <person name="Gandham S."/>
            <person name="Uppada J."/>
            <person name="Sasikala C."/>
            <person name="Venkata Ramana C."/>
        </authorList>
    </citation>
    <scope>NUCLEOTIDE SEQUENCE [LARGE SCALE GENOMIC DNA]</scope>
    <source>
        <strain evidence="2 3">JC619</strain>
    </source>
</reference>
<organism evidence="2 3">
    <name type="scientific">Isoptericola sediminis</name>
    <dbReference type="NCBI Taxonomy" id="2733572"/>
    <lineage>
        <taxon>Bacteria</taxon>
        <taxon>Bacillati</taxon>
        <taxon>Actinomycetota</taxon>
        <taxon>Actinomycetes</taxon>
        <taxon>Micrococcales</taxon>
        <taxon>Promicromonosporaceae</taxon>
        <taxon>Isoptericola</taxon>
    </lineage>
</organism>
<dbReference type="AlphaFoldDB" id="A0A849JZE2"/>
<dbReference type="PANTHER" id="PTHR11236">
    <property type="entry name" value="AMINOBENZOATE/ANTHRANILATE SYNTHASE"/>
    <property type="match status" value="1"/>
</dbReference>
<dbReference type="Gene3D" id="3.60.120.10">
    <property type="entry name" value="Anthranilate synthase"/>
    <property type="match status" value="1"/>
</dbReference>
<dbReference type="GO" id="GO:0000162">
    <property type="term" value="P:L-tryptophan biosynthetic process"/>
    <property type="evidence" value="ECO:0007669"/>
    <property type="project" value="TreeGrafter"/>
</dbReference>
<dbReference type="InterPro" id="IPR015890">
    <property type="entry name" value="Chorismate_C"/>
</dbReference>
<dbReference type="PRINTS" id="PR00095">
    <property type="entry name" value="ANTSNTHASEI"/>
</dbReference>
<gene>
    <name evidence="2" type="ORF">HLI28_14060</name>
</gene>
<sequence length="388" mass="40896">MVQSPRSGSLAYRAAVRAPTSWASFAGRLATDVVECVDLDVTPERLADPGPWFVVVDFEASGRGGRARAWRFARVVDGGAPVPGELAAQGWQGPAPQDWSTSMSRGEYEGAVRRVQQHIRQGDVYQVNVCRVLTAPLPPTDPGTASGEPDAAALAARLAAGNPAPYGAAVHVPAGLDVDPVWVVSASPELYLSLQNGRLASGPIKGTAPTPEGLSGKDRAENVMITDLVRNDLQQVCDPGTVAVTELLAVEEHPGLAHLVSRVQGVLSPGVAAAPDRWRRVLEATFPPGSVSGAPKSSALSLIDQLEPTPRGPYCGAVGWVDGDRAELAVGIRTFWWERTDDGGALRFGTGAGITWGSDPAAEWRETELKASRLVGLASRPAREQRSS</sequence>
<feature type="domain" description="Chorismate-utilising enzyme C-terminal" evidence="1">
    <location>
        <begin position="106"/>
        <end position="370"/>
    </location>
</feature>
<evidence type="ECO:0000313" key="2">
    <source>
        <dbReference type="EMBL" id="NNU28656.1"/>
    </source>
</evidence>
<comment type="caution">
    <text evidence="2">The sequence shown here is derived from an EMBL/GenBank/DDBJ whole genome shotgun (WGS) entry which is preliminary data.</text>
</comment>
<accession>A0A849JZE2</accession>
<keyword evidence="3" id="KW-1185">Reference proteome</keyword>
<evidence type="ECO:0000259" key="1">
    <source>
        <dbReference type="Pfam" id="PF00425"/>
    </source>
</evidence>
<dbReference type="EMBL" id="JABFAJ010000024">
    <property type="protein sequence ID" value="NNU28656.1"/>
    <property type="molecule type" value="Genomic_DNA"/>
</dbReference>
<proteinExistence type="predicted"/>